<dbReference type="Proteomes" id="UP000427906">
    <property type="component" value="Chromosome"/>
</dbReference>
<reference evidence="1 2" key="1">
    <citation type="submission" date="2019-11" db="EMBL/GenBank/DDBJ databases">
        <title>Comparative genomics of hydrocarbon-degrading Desulfosarcina strains.</title>
        <authorList>
            <person name="Watanabe M."/>
            <person name="Kojima H."/>
            <person name="Fukui M."/>
        </authorList>
    </citation>
    <scope>NUCLEOTIDE SEQUENCE [LARGE SCALE GENOMIC DNA]</scope>
    <source>
        <strain evidence="1 2">PL12</strain>
    </source>
</reference>
<gene>
    <name evidence="1" type="ORF">DSCA_48850</name>
</gene>
<evidence type="ECO:0008006" key="3">
    <source>
        <dbReference type="Google" id="ProtNLM"/>
    </source>
</evidence>
<dbReference type="InterPro" id="IPR007362">
    <property type="entry name" value="DUF429"/>
</dbReference>
<dbReference type="KEGG" id="dalk:DSCA_48850"/>
<dbReference type="AlphaFoldDB" id="A0A5K7YRK5"/>
<sequence>MTVERYMGVDGCRAGWFCVAIDAGGGADFGIAGAIADLWAAHGGTGPLLIDIPIGLISTALDGRACDAAARGVLKPLRHSSIFSPPFRQALGAPDYAAACRVNGNRLRTAPGPSGLGQGRPARDQGVLNPVHTVFDHGLPLDKFADVRGLSGSWWRPDTER</sequence>
<dbReference type="EMBL" id="AP021874">
    <property type="protein sequence ID" value="BBO70955.1"/>
    <property type="molecule type" value="Genomic_DNA"/>
</dbReference>
<dbReference type="Pfam" id="PF04250">
    <property type="entry name" value="DUF429"/>
    <property type="match status" value="1"/>
</dbReference>
<dbReference type="OrthoDB" id="9811476at2"/>
<evidence type="ECO:0000313" key="2">
    <source>
        <dbReference type="Proteomes" id="UP000427906"/>
    </source>
</evidence>
<accession>A0A5K7YRK5</accession>
<dbReference type="RefSeq" id="WP_155318854.1">
    <property type="nucleotide sequence ID" value="NZ_AP021874.1"/>
</dbReference>
<name>A0A5K7YRK5_9BACT</name>
<evidence type="ECO:0000313" key="1">
    <source>
        <dbReference type="EMBL" id="BBO70955.1"/>
    </source>
</evidence>
<proteinExistence type="predicted"/>
<protein>
    <recommendedName>
        <fullName evidence="3">DUF429 domain-containing protein</fullName>
    </recommendedName>
</protein>
<keyword evidence="2" id="KW-1185">Reference proteome</keyword>
<organism evidence="1 2">
    <name type="scientific">Desulfosarcina alkanivorans</name>
    <dbReference type="NCBI Taxonomy" id="571177"/>
    <lineage>
        <taxon>Bacteria</taxon>
        <taxon>Pseudomonadati</taxon>
        <taxon>Thermodesulfobacteriota</taxon>
        <taxon>Desulfobacteria</taxon>
        <taxon>Desulfobacterales</taxon>
        <taxon>Desulfosarcinaceae</taxon>
        <taxon>Desulfosarcina</taxon>
    </lineage>
</organism>